<comment type="pathway">
    <text evidence="2 11">Amino-acid biosynthesis; L-histidine biosynthesis; L-histidine from 5-phospho-alpha-D-ribose 1-diphosphate: step 5/9.</text>
</comment>
<name>A0A1W6BUR6_9BACT</name>
<feature type="active site" evidence="11">
    <location>
        <position position="130"/>
    </location>
</feature>
<evidence type="ECO:0000256" key="9">
    <source>
        <dbReference type="ARBA" id="ARBA00025475"/>
    </source>
</evidence>
<dbReference type="InterPro" id="IPR006062">
    <property type="entry name" value="His_biosynth"/>
</dbReference>
<keyword evidence="5 11" id="KW-0963">Cytoplasm</keyword>
<evidence type="ECO:0000256" key="7">
    <source>
        <dbReference type="ARBA" id="ARBA00023102"/>
    </source>
</evidence>
<comment type="similarity">
    <text evidence="3 11 12">Belongs to the HisA/HisF family.</text>
</comment>
<dbReference type="eggNOG" id="COG0107">
    <property type="taxonomic scope" value="Bacteria"/>
</dbReference>
<dbReference type="InterPro" id="IPR011060">
    <property type="entry name" value="RibuloseP-bd_barrel"/>
</dbReference>
<evidence type="ECO:0000256" key="3">
    <source>
        <dbReference type="ARBA" id="ARBA00009667"/>
    </source>
</evidence>
<dbReference type="STRING" id="1121267.CCUN_0174"/>
<dbReference type="UniPathway" id="UPA00031">
    <property type="reaction ID" value="UER00010"/>
</dbReference>
<proteinExistence type="inferred from homology"/>
<dbReference type="GO" id="GO:0005737">
    <property type="term" value="C:cytoplasm"/>
    <property type="evidence" value="ECO:0007669"/>
    <property type="project" value="UniProtKB-SubCell"/>
</dbReference>
<dbReference type="InterPro" id="IPR050064">
    <property type="entry name" value="IGPS_HisA/HisF"/>
</dbReference>
<evidence type="ECO:0000256" key="2">
    <source>
        <dbReference type="ARBA" id="ARBA00005091"/>
    </source>
</evidence>
<dbReference type="AlphaFoldDB" id="A0A1W6BUR6"/>
<feature type="active site" evidence="11">
    <location>
        <position position="11"/>
    </location>
</feature>
<dbReference type="Proteomes" id="UP000192902">
    <property type="component" value="Chromosome"/>
</dbReference>
<keyword evidence="13" id="KW-0328">Glycosyltransferase</keyword>
<dbReference type="GO" id="GO:0000107">
    <property type="term" value="F:imidazoleglycerol-phosphate synthase activity"/>
    <property type="evidence" value="ECO:0007669"/>
    <property type="project" value="UniProtKB-UniRule"/>
</dbReference>
<dbReference type="GO" id="GO:0000105">
    <property type="term" value="P:L-histidine biosynthetic process"/>
    <property type="evidence" value="ECO:0007669"/>
    <property type="project" value="UniProtKB-UniRule"/>
</dbReference>
<evidence type="ECO:0000256" key="11">
    <source>
        <dbReference type="HAMAP-Rule" id="MF_01013"/>
    </source>
</evidence>
<accession>A0A1W6BUR6</accession>
<comment type="subcellular location">
    <subcellularLocation>
        <location evidence="1 11">Cytoplasm</location>
    </subcellularLocation>
</comment>
<evidence type="ECO:0000313" key="14">
    <source>
        <dbReference type="Proteomes" id="UP000192902"/>
    </source>
</evidence>
<dbReference type="HAMAP" id="MF_01013">
    <property type="entry name" value="HisF"/>
    <property type="match status" value="1"/>
</dbReference>
<keyword evidence="8 11" id="KW-0456">Lyase</keyword>
<evidence type="ECO:0000256" key="5">
    <source>
        <dbReference type="ARBA" id="ARBA00022490"/>
    </source>
</evidence>
<dbReference type="InterPro" id="IPR004651">
    <property type="entry name" value="HisF"/>
</dbReference>
<evidence type="ECO:0000256" key="10">
    <source>
        <dbReference type="ARBA" id="ARBA00047838"/>
    </source>
</evidence>
<dbReference type="RefSeq" id="WP_027305103.1">
    <property type="nucleotide sequence ID" value="NZ_CP020867.1"/>
</dbReference>
<dbReference type="SUPFAM" id="SSF51366">
    <property type="entry name" value="Ribulose-phoshate binding barrel"/>
    <property type="match status" value="1"/>
</dbReference>
<gene>
    <name evidence="11 13" type="primary">hisF</name>
    <name evidence="13" type="ORF">CCUN_0174</name>
</gene>
<evidence type="ECO:0000256" key="4">
    <source>
        <dbReference type="ARBA" id="ARBA00011152"/>
    </source>
</evidence>
<dbReference type="Pfam" id="PF00977">
    <property type="entry name" value="His_biosynth"/>
    <property type="match status" value="1"/>
</dbReference>
<dbReference type="KEGG" id="ccun:CCUN_0174"/>
<comment type="subunit">
    <text evidence="4 11">Heterodimer of HisH and HisF.</text>
</comment>
<evidence type="ECO:0000256" key="8">
    <source>
        <dbReference type="ARBA" id="ARBA00023239"/>
    </source>
</evidence>
<dbReference type="PANTHER" id="PTHR21235">
    <property type="entry name" value="IMIDAZOLE GLYCEROL PHOSPHATE SYNTHASE SUBUNIT HISF/H IGP SYNTHASE SUBUNIT HISF/H"/>
    <property type="match status" value="1"/>
</dbReference>
<dbReference type="Gene3D" id="3.20.20.70">
    <property type="entry name" value="Aldolase class I"/>
    <property type="match status" value="1"/>
</dbReference>
<dbReference type="InterPro" id="IPR013785">
    <property type="entry name" value="Aldolase_TIM"/>
</dbReference>
<evidence type="ECO:0000313" key="13">
    <source>
        <dbReference type="EMBL" id="ARJ55832.1"/>
    </source>
</evidence>
<dbReference type="OrthoDB" id="9807749at2"/>
<dbReference type="CDD" id="cd04731">
    <property type="entry name" value="HisF"/>
    <property type="match status" value="1"/>
</dbReference>
<dbReference type="EC" id="4.3.2.10" evidence="11"/>
<comment type="catalytic activity">
    <reaction evidence="10 11">
        <text>5-[(5-phospho-1-deoxy-D-ribulos-1-ylimino)methylamino]-1-(5-phospho-beta-D-ribosyl)imidazole-4-carboxamide + L-glutamine = D-erythro-1-(imidazol-4-yl)glycerol 3-phosphate + 5-amino-1-(5-phospho-beta-D-ribosyl)imidazole-4-carboxamide + L-glutamate + H(+)</text>
        <dbReference type="Rhea" id="RHEA:24793"/>
        <dbReference type="ChEBI" id="CHEBI:15378"/>
        <dbReference type="ChEBI" id="CHEBI:29985"/>
        <dbReference type="ChEBI" id="CHEBI:58278"/>
        <dbReference type="ChEBI" id="CHEBI:58359"/>
        <dbReference type="ChEBI" id="CHEBI:58475"/>
        <dbReference type="ChEBI" id="CHEBI:58525"/>
        <dbReference type="EC" id="4.3.2.10"/>
    </reaction>
</comment>
<dbReference type="PANTHER" id="PTHR21235:SF2">
    <property type="entry name" value="IMIDAZOLE GLYCEROL PHOSPHATE SYNTHASE HISHF"/>
    <property type="match status" value="1"/>
</dbReference>
<sequence length="255" mass="28123">MLTKRIIACLDVKDGRVVKGVQFKNHKDMGDIIELAKFYSQNGIDELVFYDIAASVRKERISRAWVREVAKNISIPFCVAGGIKSEDDAKELLANGADKISINSPALNNPQLITILAKSFGTQCVVVGIDSFKDENAQLKVYQYTGDEKSSRHSGKNTLEWVKEVQDLGAGEIVLNMMNEDGRKNGYDLEQLKAVRAICKIPLIASGGAGNAKHFLEAFKLGVDGALAASIFHQKLVDIKELKLYLKDNQIPIRS</sequence>
<keyword evidence="13" id="KW-0808">Transferase</keyword>
<protein>
    <recommendedName>
        <fullName evidence="11">Imidazole glycerol phosphate synthase subunit HisF</fullName>
        <ecNumber evidence="11">4.3.2.10</ecNumber>
    </recommendedName>
    <alternativeName>
        <fullName evidence="11">IGP synthase cyclase subunit</fullName>
    </alternativeName>
    <alternativeName>
        <fullName evidence="11">IGP synthase subunit HisF</fullName>
    </alternativeName>
    <alternativeName>
        <fullName evidence="11">ImGP synthase subunit HisF</fullName>
        <shortName evidence="11">IGPS subunit HisF</shortName>
    </alternativeName>
</protein>
<keyword evidence="7 11" id="KW-0368">Histidine biosynthesis</keyword>
<organism evidence="13 14">
    <name type="scientific">Campylobacter cuniculorum DSM 23162 = LMG 24588</name>
    <dbReference type="NCBI Taxonomy" id="1121267"/>
    <lineage>
        <taxon>Bacteria</taxon>
        <taxon>Pseudomonadati</taxon>
        <taxon>Campylobacterota</taxon>
        <taxon>Epsilonproteobacteria</taxon>
        <taxon>Campylobacterales</taxon>
        <taxon>Campylobacteraceae</taxon>
        <taxon>Campylobacter</taxon>
    </lineage>
</organism>
<dbReference type="NCBIfam" id="TIGR00735">
    <property type="entry name" value="hisF"/>
    <property type="match status" value="1"/>
</dbReference>
<dbReference type="FunFam" id="3.20.20.70:FF:000006">
    <property type="entry name" value="Imidazole glycerol phosphate synthase subunit HisF"/>
    <property type="match status" value="1"/>
</dbReference>
<dbReference type="GO" id="GO:0016829">
    <property type="term" value="F:lyase activity"/>
    <property type="evidence" value="ECO:0007669"/>
    <property type="project" value="UniProtKB-KW"/>
</dbReference>
<evidence type="ECO:0000256" key="12">
    <source>
        <dbReference type="RuleBase" id="RU003657"/>
    </source>
</evidence>
<reference evidence="13 14" key="1">
    <citation type="submission" date="2017-04" db="EMBL/GenBank/DDBJ databases">
        <title>Complete genome sequence of the Campylobacter cuniculorum type strain LMG24588.</title>
        <authorList>
            <person name="Miller W.G."/>
            <person name="Yee E."/>
            <person name="Revez J."/>
            <person name="Bono J.L."/>
            <person name="Rossi M."/>
        </authorList>
    </citation>
    <scope>NUCLEOTIDE SEQUENCE [LARGE SCALE GENOMIC DNA]</scope>
    <source>
        <strain evidence="13 14">LMG 24588</strain>
    </source>
</reference>
<evidence type="ECO:0000256" key="6">
    <source>
        <dbReference type="ARBA" id="ARBA00022605"/>
    </source>
</evidence>
<evidence type="ECO:0000256" key="1">
    <source>
        <dbReference type="ARBA" id="ARBA00004496"/>
    </source>
</evidence>
<keyword evidence="6 11" id="KW-0028">Amino-acid biosynthesis</keyword>
<dbReference type="EMBL" id="CP020867">
    <property type="protein sequence ID" value="ARJ55832.1"/>
    <property type="molecule type" value="Genomic_DNA"/>
</dbReference>
<comment type="function">
    <text evidence="9 11">IGPS catalyzes the conversion of PRFAR and glutamine to IGP, AICAR and glutamate. The HisF subunit catalyzes the cyclization activity that produces IGP and AICAR from PRFAR using the ammonia provided by the HisH subunit.</text>
</comment>